<dbReference type="Pfam" id="PF01094">
    <property type="entry name" value="ANF_receptor"/>
    <property type="match status" value="1"/>
</dbReference>
<accession>A0A3Q4EG79</accession>
<name>A0A3Q4EG79_MOUSE</name>
<keyword evidence="11" id="KW-0807">Transducer</keyword>
<dbReference type="PRINTS" id="PR01535">
    <property type="entry name" value="VOMERONASL2R"/>
</dbReference>
<feature type="transmembrane region" description="Helical" evidence="12">
    <location>
        <begin position="839"/>
        <end position="862"/>
    </location>
</feature>
<dbReference type="Pfam" id="PF07562">
    <property type="entry name" value="NCD3G"/>
    <property type="match status" value="1"/>
</dbReference>
<feature type="transmembrane region" description="Helical" evidence="12">
    <location>
        <begin position="772"/>
        <end position="795"/>
    </location>
</feature>
<dbReference type="PANTHER" id="PTHR24061">
    <property type="entry name" value="CALCIUM-SENSING RECEPTOR-RELATED"/>
    <property type="match status" value="1"/>
</dbReference>
<dbReference type="MGI" id="MGI:3644483">
    <property type="gene designation" value="Vmn2r120"/>
</dbReference>
<comment type="subcellular location">
    <subcellularLocation>
        <location evidence="1">Cell membrane</location>
        <topology evidence="1">Multi-pass membrane protein</topology>
    </subcellularLocation>
</comment>
<evidence type="ECO:0000256" key="1">
    <source>
        <dbReference type="ARBA" id="ARBA00004651"/>
    </source>
</evidence>
<dbReference type="Ensembl" id="ENSMUST00000234443.2">
    <property type="protein sequence ID" value="ENSMUSP00000157057.2"/>
    <property type="gene ID" value="ENSMUSG00000090655.4"/>
</dbReference>
<dbReference type="AlphaFoldDB" id="A0A3Q4EG79"/>
<feature type="transmembrane region" description="Helical" evidence="12">
    <location>
        <begin position="652"/>
        <end position="673"/>
    </location>
</feature>
<dbReference type="OrthoDB" id="5984008at2759"/>
<dbReference type="AGR" id="MGI:3644483"/>
<dbReference type="PANTHER" id="PTHR24061:SF545">
    <property type="entry name" value="VOMERONASAL 2, RECEPTOR 118-RELATED"/>
    <property type="match status" value="1"/>
</dbReference>
<keyword evidence="7" id="KW-0297">G-protein coupled receptor</keyword>
<dbReference type="Gene3D" id="2.10.50.30">
    <property type="entry name" value="GPCR, family 3, nine cysteines domain"/>
    <property type="match status" value="1"/>
</dbReference>
<dbReference type="InterPro" id="IPR000068">
    <property type="entry name" value="GPCR_3_Ca_sens_rcpt-rel"/>
</dbReference>
<evidence type="ECO:0000256" key="5">
    <source>
        <dbReference type="ARBA" id="ARBA00022729"/>
    </source>
</evidence>
<sequence length="880" mass="99292">MLIFVSVLLFLNFPVASCEPINPGCSLGMADAIFQDGDVLVDCHFVLLTVSIALQKIFHFLRFHLSFPMFIYRIHPNKYQYVIALNFAIEEINKNIHLLPNISLGYDMYSIVQYQATILEHSIRFLTGLKEAIPNYTCRKESKLIAVVTGTSWEFPSRISTILGLYKYPQNPLGLFEIYGIVFFTSLHIFFSHQLTFGPFDPMLSDHVKFPFIYQMAPEDTSLALGMVSLMVHFSWTWVGLIITENEKGIKFLSDLKREMKKNSVCAAFVQMLSLKYRYNWNDLLSTDPAIMGEMVKVFIVFADIDSTLVVIFKASGQVDPWRVWVTTSQWDIASSVRHFILDSFHGTLIFSQHHPEISAFKDFIQTVNPSKYPDDIFLSHIWKMYLNCPFSRVYCKTLKTCSSNGSLALLPWHRFDMDMSEESYHIYNAVYAVAHSLHEMLQEHADVQPVKSRKRLVFSPCRLHPFLKNIQFNNPSGDKVDLSHTGKLETKYDIFNFWNFPQGLGLKVKVGTFSSFLPRNKQFSLSDGMIEWGTKDKQTPLSVCSTSCAPGLMKSPQEGKASCCFDCHPCLENEISNETDSIQCIKCPDDQYANTEQTHCIPKAVTFLAYEDPLGMALACMALCFSALTALVLGVFVKHHETPIVKANNRTLSYILLISLILCFLCSLPFIGLPNMATCILQQMSFGVVFTIAVSTVLAKTVTVVLAFRSTVPGRRMRWILVSPNLIIPICTLIQMVLCAIWLGASAPFVDINAHNERGHITIMCNKGSATAFYCVLGYLGFLAMGTLTVAFWARNLPDIFNEAKFLTFSMLVFCSVWVTFLPVYHSTKGKVMVAVEVFSILASSAGLLGCIFVPKCYIILIRPKNGSFKGLRGTRVCK</sequence>
<evidence type="ECO:0000256" key="7">
    <source>
        <dbReference type="ARBA" id="ARBA00023040"/>
    </source>
</evidence>
<dbReference type="GO" id="GO:0030182">
    <property type="term" value="P:neuron differentiation"/>
    <property type="evidence" value="ECO:0000316"/>
    <property type="project" value="MGI"/>
</dbReference>
<keyword evidence="8 12" id="KW-0472">Membrane</keyword>
<dbReference type="InterPro" id="IPR001828">
    <property type="entry name" value="ANF_lig-bd_rcpt"/>
</dbReference>
<dbReference type="VEuPathDB" id="HostDB:ENSMUSG00000090655"/>
<keyword evidence="10" id="KW-0325">Glycoprotein</keyword>
<feature type="chain" id="PRO_5018618781" evidence="13">
    <location>
        <begin position="19"/>
        <end position="880"/>
    </location>
</feature>
<dbReference type="InterPro" id="IPR028082">
    <property type="entry name" value="Peripla_BP_I"/>
</dbReference>
<organism evidence="15 17">
    <name type="scientific">Mus musculus</name>
    <name type="common">Mouse</name>
    <dbReference type="NCBI Taxonomy" id="10090"/>
    <lineage>
        <taxon>Eukaryota</taxon>
        <taxon>Metazoa</taxon>
        <taxon>Chordata</taxon>
        <taxon>Craniata</taxon>
        <taxon>Vertebrata</taxon>
        <taxon>Euteleostomi</taxon>
        <taxon>Mammalia</taxon>
        <taxon>Eutheria</taxon>
        <taxon>Euarchontoglires</taxon>
        <taxon>Glires</taxon>
        <taxon>Rodentia</taxon>
        <taxon>Myomorpha</taxon>
        <taxon>Muroidea</taxon>
        <taxon>Muridae</taxon>
        <taxon>Murinae</taxon>
        <taxon>Mus</taxon>
        <taxon>Mus</taxon>
    </lineage>
</organism>
<evidence type="ECO:0000259" key="14">
    <source>
        <dbReference type="PROSITE" id="PS50259"/>
    </source>
</evidence>
<evidence type="ECO:0000313" key="16">
    <source>
        <dbReference type="MGI" id="MGI:3644483"/>
    </source>
</evidence>
<keyword evidence="6 12" id="KW-1133">Transmembrane helix</keyword>
<evidence type="ECO:0000256" key="3">
    <source>
        <dbReference type="ARBA" id="ARBA00022475"/>
    </source>
</evidence>
<dbReference type="PRINTS" id="PR00248">
    <property type="entry name" value="GPCRMGR"/>
</dbReference>
<keyword evidence="5 13" id="KW-0732">Signal</keyword>
<evidence type="ECO:0000256" key="11">
    <source>
        <dbReference type="ARBA" id="ARBA00023224"/>
    </source>
</evidence>
<dbReference type="GO" id="GO:0004930">
    <property type="term" value="F:G protein-coupled receptor activity"/>
    <property type="evidence" value="ECO:0000318"/>
    <property type="project" value="GO_Central"/>
</dbReference>
<evidence type="ECO:0000256" key="8">
    <source>
        <dbReference type="ARBA" id="ARBA00023136"/>
    </source>
</evidence>
<feature type="transmembrane region" description="Helical" evidence="12">
    <location>
        <begin position="807"/>
        <end position="827"/>
    </location>
</feature>
<evidence type="ECO:0000256" key="9">
    <source>
        <dbReference type="ARBA" id="ARBA00023170"/>
    </source>
</evidence>
<dbReference type="PROSITE" id="PS50259">
    <property type="entry name" value="G_PROTEIN_RECEP_F3_4"/>
    <property type="match status" value="1"/>
</dbReference>
<feature type="transmembrane region" description="Helical" evidence="12">
    <location>
        <begin position="721"/>
        <end position="744"/>
    </location>
</feature>
<dbReference type="InterPro" id="IPR011500">
    <property type="entry name" value="GPCR_3_9-Cys_dom"/>
</dbReference>
<dbReference type="Gene3D" id="3.40.50.2300">
    <property type="match status" value="2"/>
</dbReference>
<keyword evidence="17" id="KW-1185">Reference proteome</keyword>
<comment type="similarity">
    <text evidence="2">Belongs to the G-protein coupled receptor 3 family.</text>
</comment>
<feature type="domain" description="G-protein coupled receptors family 3 profile" evidence="14">
    <location>
        <begin position="615"/>
        <end position="877"/>
    </location>
</feature>
<feature type="signal peptide" evidence="13">
    <location>
        <begin position="1"/>
        <end position="18"/>
    </location>
</feature>
<dbReference type="GeneTree" id="ENSGT00950000183069"/>
<dbReference type="GO" id="GO:0038022">
    <property type="term" value="F:G protein-coupled olfactory receptor activity"/>
    <property type="evidence" value="ECO:0000316"/>
    <property type="project" value="MGI"/>
</dbReference>
<evidence type="ECO:0000313" key="15">
    <source>
        <dbReference type="Ensembl" id="ENSMUSP00000157057.2"/>
    </source>
</evidence>
<evidence type="ECO:0000256" key="13">
    <source>
        <dbReference type="SAM" id="SignalP"/>
    </source>
</evidence>
<reference evidence="15" key="4">
    <citation type="submission" date="2025-09" db="UniProtKB">
        <authorList>
            <consortium name="Ensembl"/>
        </authorList>
    </citation>
    <scope>IDENTIFICATION</scope>
    <source>
        <strain evidence="15">C57BL/6J</strain>
    </source>
</reference>
<dbReference type="ExpressionAtlas" id="A0A3Q4EG79">
    <property type="expression patterns" value="baseline and differential"/>
</dbReference>
<keyword evidence="4 12" id="KW-0812">Transmembrane</keyword>
<reference evidence="15" key="3">
    <citation type="submission" date="2025-08" db="UniProtKB">
        <authorList>
            <consortium name="Ensembl"/>
        </authorList>
    </citation>
    <scope>IDENTIFICATION</scope>
    <source>
        <strain evidence="15">C57BL/6J</strain>
    </source>
</reference>
<feature type="transmembrane region" description="Helical" evidence="12">
    <location>
        <begin position="685"/>
        <end position="709"/>
    </location>
</feature>
<gene>
    <name evidence="15 16" type="primary">Vmn2r120</name>
</gene>
<reference evidence="15 17" key="2">
    <citation type="journal article" date="2011" name="PLoS Biol.">
        <title>Modernizing reference genome assemblies.</title>
        <authorList>
            <person name="Church D.M."/>
            <person name="Schneider V.A."/>
            <person name="Graves T."/>
            <person name="Auger K."/>
            <person name="Cunningham F."/>
            <person name="Bouk N."/>
            <person name="Chen H.C."/>
            <person name="Agarwala R."/>
            <person name="McLaren W.M."/>
            <person name="Ritchie G.R."/>
            <person name="Albracht D."/>
            <person name="Kremitzki M."/>
            <person name="Rock S."/>
            <person name="Kotkiewicz H."/>
            <person name="Kremitzki C."/>
            <person name="Wollam A."/>
            <person name="Trani L."/>
            <person name="Fulton L."/>
            <person name="Fulton R."/>
            <person name="Matthews L."/>
            <person name="Whitehead S."/>
            <person name="Chow W."/>
            <person name="Torrance J."/>
            <person name="Dunn M."/>
            <person name="Harden G."/>
            <person name="Threadgold G."/>
            <person name="Wood J."/>
            <person name="Collins J."/>
            <person name="Heath P."/>
            <person name="Griffiths G."/>
            <person name="Pelan S."/>
            <person name="Grafham D."/>
            <person name="Eichler E.E."/>
            <person name="Weinstock G."/>
            <person name="Mardis E.R."/>
            <person name="Wilson R.K."/>
            <person name="Howe K."/>
            <person name="Flicek P."/>
            <person name="Hubbard T."/>
        </authorList>
    </citation>
    <scope>NUCLEOTIDE SEQUENCE [LARGE SCALE GENOMIC DNA]</scope>
    <source>
        <strain evidence="15 17">C57BL/6J</strain>
    </source>
</reference>
<dbReference type="SMR" id="A0A3Q4EG79"/>
<proteinExistence type="inferred from homology"/>
<keyword evidence="3" id="KW-1003">Cell membrane</keyword>
<dbReference type="InterPro" id="IPR000337">
    <property type="entry name" value="GPCR_3"/>
</dbReference>
<dbReference type="InterPro" id="IPR004073">
    <property type="entry name" value="GPCR_3_vmron_rcpt_2"/>
</dbReference>
<feature type="transmembrane region" description="Helical" evidence="12">
    <location>
        <begin position="615"/>
        <end position="640"/>
    </location>
</feature>
<dbReference type="InterPro" id="IPR038550">
    <property type="entry name" value="GPCR_3_9-Cys_sf"/>
</dbReference>
<dbReference type="CDD" id="cd06365">
    <property type="entry name" value="PBP1_pheromone_receptor"/>
    <property type="match status" value="1"/>
</dbReference>
<dbReference type="CDD" id="cd15283">
    <property type="entry name" value="7tmC_V2R_pheromone"/>
    <property type="match status" value="1"/>
</dbReference>
<evidence type="ECO:0000256" key="10">
    <source>
        <dbReference type="ARBA" id="ARBA00023180"/>
    </source>
</evidence>
<dbReference type="InParanoid" id="A0A3Q4EG79"/>
<keyword evidence="9" id="KW-0675">Receptor</keyword>
<dbReference type="Proteomes" id="UP000000589">
    <property type="component" value="Chromosome 17"/>
</dbReference>
<evidence type="ECO:0000256" key="2">
    <source>
        <dbReference type="ARBA" id="ARBA00007242"/>
    </source>
</evidence>
<dbReference type="GO" id="GO:0005886">
    <property type="term" value="C:plasma membrane"/>
    <property type="evidence" value="ECO:0000318"/>
    <property type="project" value="GO_Central"/>
</dbReference>
<reference evidence="15 17" key="1">
    <citation type="journal article" date="2009" name="PLoS Biol.">
        <title>Lineage-specific biology revealed by a finished genome assembly of the mouse.</title>
        <authorList>
            <consortium name="Mouse Genome Sequencing Consortium"/>
            <person name="Church D.M."/>
            <person name="Goodstadt L."/>
            <person name="Hillier L.W."/>
            <person name="Zody M.C."/>
            <person name="Goldstein S."/>
            <person name="She X."/>
            <person name="Bult C.J."/>
            <person name="Agarwala R."/>
            <person name="Cherry J.L."/>
            <person name="DiCuccio M."/>
            <person name="Hlavina W."/>
            <person name="Kapustin Y."/>
            <person name="Meric P."/>
            <person name="Maglott D."/>
            <person name="Birtle Z."/>
            <person name="Marques A.C."/>
            <person name="Graves T."/>
            <person name="Zhou S."/>
            <person name="Teague B."/>
            <person name="Potamousis K."/>
            <person name="Churas C."/>
            <person name="Place M."/>
            <person name="Herschleb J."/>
            <person name="Runnheim R."/>
            <person name="Forrest D."/>
            <person name="Amos-Landgraf J."/>
            <person name="Schwartz D.C."/>
            <person name="Cheng Z."/>
            <person name="Lindblad-Toh K."/>
            <person name="Eichler E.E."/>
            <person name="Ponting C.P."/>
        </authorList>
    </citation>
    <scope>NUCLEOTIDE SEQUENCE [LARGE SCALE GENOMIC DNA]</scope>
    <source>
        <strain evidence="15 17">C57BL/6J</strain>
    </source>
</reference>
<dbReference type="SUPFAM" id="SSF53822">
    <property type="entry name" value="Periplasmic binding protein-like I"/>
    <property type="match status" value="1"/>
</dbReference>
<evidence type="ECO:0000256" key="12">
    <source>
        <dbReference type="SAM" id="Phobius"/>
    </source>
</evidence>
<protein>
    <submittedName>
        <fullName evidence="15">Vomeronasal 2, receptor 120</fullName>
    </submittedName>
</protein>
<evidence type="ECO:0000256" key="6">
    <source>
        <dbReference type="ARBA" id="ARBA00022989"/>
    </source>
</evidence>
<dbReference type="jPOST" id="A0A3Q4EG79"/>
<evidence type="ECO:0000256" key="4">
    <source>
        <dbReference type="ARBA" id="ARBA00022692"/>
    </source>
</evidence>
<dbReference type="FunFam" id="2.10.50.30:FF:000002">
    <property type="entry name" value="Vomeronasal 2 receptor, h1"/>
    <property type="match status" value="1"/>
</dbReference>
<dbReference type="FunFam" id="3.40.50.2300:FF:000024">
    <property type="entry name" value="Vomeronasal 2, receptor 73"/>
    <property type="match status" value="1"/>
</dbReference>
<dbReference type="InterPro" id="IPR017978">
    <property type="entry name" value="GPCR_3_C"/>
</dbReference>
<evidence type="ECO:0000313" key="17">
    <source>
        <dbReference type="Proteomes" id="UP000000589"/>
    </source>
</evidence>
<dbReference type="Pfam" id="PF00003">
    <property type="entry name" value="7tm_3"/>
    <property type="match status" value="1"/>
</dbReference>